<dbReference type="GeneID" id="95989394"/>
<sequence>MPLIPDDDRPRRRAHHAGMIPDAERPGPDVLVPDVGSRPGKRHDHHLHKARDVARALASDRALLDAEYRSTVVRAYLDHKLTHHAKADVGGKLRHLEAEFPEYADTFEAVRAAYGLPLGLGEHSPRSWFSRSPRVRSRVPSSASLHADDDDVFACHGAGAGQRLEAHPPAYTPAAVLAPLDVNATIAELQRRLEAEAGARRAAERRLGELGVDVPPAPKADGA</sequence>
<dbReference type="RefSeq" id="XP_069206589.1">
    <property type="nucleotide sequence ID" value="XM_069356748.1"/>
</dbReference>
<protein>
    <submittedName>
        <fullName evidence="2">Uncharacterized protein</fullName>
    </submittedName>
</protein>
<reference evidence="2 3" key="1">
    <citation type="submission" date="2023-08" db="EMBL/GenBank/DDBJ databases">
        <title>Annotated Genome Sequence of Vanrija albida AlHP1.</title>
        <authorList>
            <person name="Herzog R."/>
        </authorList>
    </citation>
    <scope>NUCLEOTIDE SEQUENCE [LARGE SCALE GENOMIC DNA]</scope>
    <source>
        <strain evidence="2 3">AlHP1</strain>
    </source>
</reference>
<evidence type="ECO:0000313" key="3">
    <source>
        <dbReference type="Proteomes" id="UP001565368"/>
    </source>
</evidence>
<evidence type="ECO:0000313" key="2">
    <source>
        <dbReference type="EMBL" id="KAL1406645.1"/>
    </source>
</evidence>
<dbReference type="Proteomes" id="UP001565368">
    <property type="component" value="Unassembled WGS sequence"/>
</dbReference>
<feature type="region of interest" description="Disordered" evidence="1">
    <location>
        <begin position="1"/>
        <end position="47"/>
    </location>
</feature>
<gene>
    <name evidence="2" type="ORF">Q8F55_008351</name>
</gene>
<accession>A0ABR3PW43</accession>
<organism evidence="2 3">
    <name type="scientific">Vanrija albida</name>
    <dbReference type="NCBI Taxonomy" id="181172"/>
    <lineage>
        <taxon>Eukaryota</taxon>
        <taxon>Fungi</taxon>
        <taxon>Dikarya</taxon>
        <taxon>Basidiomycota</taxon>
        <taxon>Agaricomycotina</taxon>
        <taxon>Tremellomycetes</taxon>
        <taxon>Trichosporonales</taxon>
        <taxon>Trichosporonaceae</taxon>
        <taxon>Vanrija</taxon>
    </lineage>
</organism>
<evidence type="ECO:0000256" key="1">
    <source>
        <dbReference type="SAM" id="MobiDB-lite"/>
    </source>
</evidence>
<keyword evidence="3" id="KW-1185">Reference proteome</keyword>
<feature type="compositionally biased region" description="Basic and acidic residues" evidence="1">
    <location>
        <begin position="1"/>
        <end position="10"/>
    </location>
</feature>
<comment type="caution">
    <text evidence="2">The sequence shown here is derived from an EMBL/GenBank/DDBJ whole genome shotgun (WGS) entry which is preliminary data.</text>
</comment>
<name>A0ABR3PW43_9TREE</name>
<proteinExistence type="predicted"/>
<dbReference type="EMBL" id="JBBXJM010000006">
    <property type="protein sequence ID" value="KAL1406645.1"/>
    <property type="molecule type" value="Genomic_DNA"/>
</dbReference>